<dbReference type="PANTHER" id="PTHR48019">
    <property type="entry name" value="SERUM RESPONSE FACTOR HOMOLOG"/>
    <property type="match status" value="1"/>
</dbReference>
<dbReference type="InterPro" id="IPR036879">
    <property type="entry name" value="TF_MADSbox_sf"/>
</dbReference>
<accession>J7RTI3</accession>
<dbReference type="RefSeq" id="XP_022462283.1">
    <property type="nucleotide sequence ID" value="XM_022607852.1"/>
</dbReference>
<dbReference type="InterPro" id="IPR033896">
    <property type="entry name" value="MEF2-like_N"/>
</dbReference>
<dbReference type="Pfam" id="PF00319">
    <property type="entry name" value="SRF-TF"/>
    <property type="match status" value="1"/>
</dbReference>
<feature type="domain" description="MADS-box" evidence="8">
    <location>
        <begin position="1"/>
        <end position="61"/>
    </location>
</feature>
<dbReference type="GO" id="GO:0046983">
    <property type="term" value="F:protein dimerization activity"/>
    <property type="evidence" value="ECO:0007669"/>
    <property type="project" value="InterPro"/>
</dbReference>
<dbReference type="KEGG" id="kng:KNAG_0A03560"/>
<dbReference type="SUPFAM" id="SSF55455">
    <property type="entry name" value="SRF-like"/>
    <property type="match status" value="1"/>
</dbReference>
<dbReference type="OrthoDB" id="1898716at2759"/>
<keyword evidence="3" id="KW-0238">DNA-binding</keyword>
<keyword evidence="4" id="KW-0804">Transcription</keyword>
<dbReference type="CDD" id="cd00265">
    <property type="entry name" value="MADS_MEF2_like"/>
    <property type="match status" value="1"/>
</dbReference>
<evidence type="ECO:0000256" key="6">
    <source>
        <dbReference type="ARBA" id="ARBA00025805"/>
    </source>
</evidence>
<feature type="compositionally biased region" description="Polar residues" evidence="7">
    <location>
        <begin position="201"/>
        <end position="219"/>
    </location>
</feature>
<evidence type="ECO:0000256" key="7">
    <source>
        <dbReference type="SAM" id="MobiDB-lite"/>
    </source>
</evidence>
<proteinExistence type="inferred from homology"/>
<dbReference type="Proteomes" id="UP000006310">
    <property type="component" value="Chromosome 1"/>
</dbReference>
<evidence type="ECO:0000313" key="9">
    <source>
        <dbReference type="EMBL" id="CCK68037.1"/>
    </source>
</evidence>
<sequence length="363" mass="40220">MGRRKIQIKTIAEKRSRTVTFFKRKSGLLKKSKELSILCGARVGLIIISETGRLYEFCSTDMKDLIDTYLYDPTIKHVTKNTINDAELDDIRACMKSDDESNESEINSNVVRRSDSVTEPEIGETPTFGVNKHVPTEPLHSVNGHADTSMNSTKRDSITKTSSTSGSSPGKVLLSQILNNDSKKTQPAIPTLSINQHDHTSSYLNNDRTGAVQPSSLPSPEQMLSGRQSSVTSQSADVNTQYSQQSLTSNRSVLTIDTRLTPQNIQPLSPYYGEYFVMPQRSFIGNPVSAYPTPNPYMGQYNSPANTNGVQMTTAGITYTNYFNGYPPIPQNRNAVKYYPPQLVDAYGNPSDPPSKDYDGYTR</sequence>
<evidence type="ECO:0000256" key="1">
    <source>
        <dbReference type="ARBA" id="ARBA00004123"/>
    </source>
</evidence>
<organism evidence="9 10">
    <name type="scientific">Huiozyma naganishii (strain ATCC MYA-139 / BCRC 22969 / CBS 8797 / KCTC 17520 / NBRC 10181 / NCYC 3082 / Yp74L-3)</name>
    <name type="common">Yeast</name>
    <name type="synonym">Kazachstania naganishii</name>
    <dbReference type="NCBI Taxonomy" id="1071383"/>
    <lineage>
        <taxon>Eukaryota</taxon>
        <taxon>Fungi</taxon>
        <taxon>Dikarya</taxon>
        <taxon>Ascomycota</taxon>
        <taxon>Saccharomycotina</taxon>
        <taxon>Saccharomycetes</taxon>
        <taxon>Saccharomycetales</taxon>
        <taxon>Saccharomycetaceae</taxon>
        <taxon>Huiozyma</taxon>
    </lineage>
</organism>
<evidence type="ECO:0000256" key="3">
    <source>
        <dbReference type="ARBA" id="ARBA00023125"/>
    </source>
</evidence>
<dbReference type="STRING" id="1071383.J7RTI3"/>
<evidence type="ECO:0000256" key="4">
    <source>
        <dbReference type="ARBA" id="ARBA00023163"/>
    </source>
</evidence>
<name>J7RTI3_HUIN7</name>
<comment type="subcellular location">
    <subcellularLocation>
        <location evidence="1">Nucleus</location>
    </subcellularLocation>
</comment>
<feature type="region of interest" description="Disordered" evidence="7">
    <location>
        <begin position="344"/>
        <end position="363"/>
    </location>
</feature>
<dbReference type="Gene3D" id="3.40.1810.10">
    <property type="entry name" value="Transcription factor, MADS-box"/>
    <property type="match status" value="1"/>
</dbReference>
<evidence type="ECO:0000313" key="10">
    <source>
        <dbReference type="Proteomes" id="UP000006310"/>
    </source>
</evidence>
<gene>
    <name evidence="9" type="primary">KNAG0A03560</name>
    <name evidence="9" type="ordered locus">KNAG_0A03560</name>
</gene>
<dbReference type="EMBL" id="HE978314">
    <property type="protein sequence ID" value="CCK68037.1"/>
    <property type="molecule type" value="Genomic_DNA"/>
</dbReference>
<keyword evidence="10" id="KW-1185">Reference proteome</keyword>
<keyword evidence="5" id="KW-0539">Nucleus</keyword>
<dbReference type="InterPro" id="IPR050142">
    <property type="entry name" value="MADS-box/MEF2_TF"/>
</dbReference>
<dbReference type="HOGENOM" id="CLU_763048_0_0_1"/>
<dbReference type="AlphaFoldDB" id="J7RTI3"/>
<feature type="region of interest" description="Disordered" evidence="7">
    <location>
        <begin position="97"/>
        <end position="248"/>
    </location>
</feature>
<protein>
    <recommendedName>
        <fullName evidence="8">MADS-box domain-containing protein</fullName>
    </recommendedName>
</protein>
<dbReference type="InterPro" id="IPR002100">
    <property type="entry name" value="TF_MADSbox"/>
</dbReference>
<keyword evidence="2" id="KW-0805">Transcription regulation</keyword>
<feature type="compositionally biased region" description="Low complexity" evidence="7">
    <location>
        <begin position="159"/>
        <end position="168"/>
    </location>
</feature>
<evidence type="ECO:0000256" key="5">
    <source>
        <dbReference type="ARBA" id="ARBA00023242"/>
    </source>
</evidence>
<feature type="compositionally biased region" description="Basic and acidic residues" evidence="7">
    <location>
        <begin position="354"/>
        <end position="363"/>
    </location>
</feature>
<comment type="similarity">
    <text evidence="6">Belongs to the MEF2 family.</text>
</comment>
<feature type="compositionally biased region" description="Polar residues" evidence="7">
    <location>
        <begin position="225"/>
        <end position="248"/>
    </location>
</feature>
<dbReference type="GO" id="GO:0005634">
    <property type="term" value="C:nucleus"/>
    <property type="evidence" value="ECO:0007669"/>
    <property type="project" value="UniProtKB-SubCell"/>
</dbReference>
<reference evidence="10" key="2">
    <citation type="submission" date="2012-08" db="EMBL/GenBank/DDBJ databases">
        <title>Genome sequence of Kazachstania naganishii.</title>
        <authorList>
            <person name="Gordon J.L."/>
            <person name="Armisen D."/>
            <person name="Proux-Wera E."/>
            <person name="OhEigeartaigh S.S."/>
            <person name="Byrne K.P."/>
            <person name="Wolfe K.H."/>
        </authorList>
    </citation>
    <scope>NUCLEOTIDE SEQUENCE [LARGE SCALE GENOMIC DNA]</scope>
    <source>
        <strain evidence="10">ATCC MYA-139 / BCRC 22969 / CBS 8797 / CCRC 22969 / KCTC 17520 / NBRC 10181 / NCYC 3082</strain>
    </source>
</reference>
<evidence type="ECO:0000256" key="2">
    <source>
        <dbReference type="ARBA" id="ARBA00023015"/>
    </source>
</evidence>
<dbReference type="PROSITE" id="PS50066">
    <property type="entry name" value="MADS_BOX_2"/>
    <property type="match status" value="1"/>
</dbReference>
<dbReference type="SMART" id="SM00432">
    <property type="entry name" value="MADS"/>
    <property type="match status" value="1"/>
</dbReference>
<dbReference type="GO" id="GO:0045944">
    <property type="term" value="P:positive regulation of transcription by RNA polymerase II"/>
    <property type="evidence" value="ECO:0007669"/>
    <property type="project" value="InterPro"/>
</dbReference>
<dbReference type="PRINTS" id="PR00404">
    <property type="entry name" value="MADSDOMAIN"/>
</dbReference>
<dbReference type="GeneID" id="34523672"/>
<reference evidence="9 10" key="1">
    <citation type="journal article" date="2011" name="Proc. Natl. Acad. Sci. U.S.A.">
        <title>Evolutionary erosion of yeast sex chromosomes by mating-type switching accidents.</title>
        <authorList>
            <person name="Gordon J.L."/>
            <person name="Armisen D."/>
            <person name="Proux-Wera E."/>
            <person name="Oheigeartaigh S.S."/>
            <person name="Byrne K.P."/>
            <person name="Wolfe K.H."/>
        </authorList>
    </citation>
    <scope>NUCLEOTIDE SEQUENCE [LARGE SCALE GENOMIC DNA]</scope>
    <source>
        <strain evidence="10">ATCC MYA-139 / BCRC 22969 / CBS 8797 / CCRC 22969 / KCTC 17520 / NBRC 10181 / NCYC 3082</strain>
    </source>
</reference>
<dbReference type="eggNOG" id="KOG0014">
    <property type="taxonomic scope" value="Eukaryota"/>
</dbReference>
<evidence type="ECO:0000259" key="8">
    <source>
        <dbReference type="PROSITE" id="PS50066"/>
    </source>
</evidence>
<dbReference type="GO" id="GO:0000977">
    <property type="term" value="F:RNA polymerase II transcription regulatory region sequence-specific DNA binding"/>
    <property type="evidence" value="ECO:0007669"/>
    <property type="project" value="InterPro"/>
</dbReference>